<evidence type="ECO:0000256" key="3">
    <source>
        <dbReference type="SAM" id="SignalP"/>
    </source>
</evidence>
<keyword evidence="2" id="KW-1133">Transmembrane helix</keyword>
<sequence length="657" mass="70423">MSLRRLSALAFSSLVVVFLVSQNSLPASGTLLSGGPNEDTSPEISPPEPAPDRPRRRANLLQRGLRAVSLPARRVLQTLRSVLGRRPRQEREQELASMEGAAMRYFDCFSLGSPETKAASAVSAVCAGLKTEALRQCLKKNPLFLVHPMLRESIAAASPEDYNDAEAWMSSLSFVAEPPEEFTFPGGSPLGQAYAKLNWSLIGTADNQHILAGDYLKQSTRKRRGILTEGYQLFMSLPPHPDPVAVRLLSTMLVDGLSCPADGTFGKPERVVVGGKTKTVKTAQLVEAAIYIVVGELFDASDCAAPGNTDAQARMTCRLLSAYDEYMQAGGPLQAEPKTEERLQQISGAEFEAAPALAEAEARDEGEQARGLEAGEPSSTQSSVIPSTLPSETNDVDERSEPSRGAVEGPPEPSLELPADQDVEETDGKRERIRVYAQQAAASAVATARLSLKSGATTLRLVRLCLKSSFFIRHVSRILLFFMGKELVSQQGLFLLLGRKRQAGSLLGIYIRALVELSSGSSSLGNLSAAATGIAADEEKRVISGEQQTPASFLQGYLKPTVVIRTLQAAGVETNRRTAVALALSVNVTVDIILAFLLVALSSAFPPAVLVMAIVLAILLLIRSAIISYTVAVPETMMEKIERKGKGALEKVARVVG</sequence>
<reference evidence="4" key="1">
    <citation type="submission" date="2013-10" db="EMBL/GenBank/DDBJ databases">
        <title>Genomic analysis of the causative agents of coccidiosis in chickens.</title>
        <authorList>
            <person name="Reid A.J."/>
            <person name="Blake D."/>
            <person name="Billington K."/>
            <person name="Browne H."/>
            <person name="Dunn M."/>
            <person name="Hung S."/>
            <person name="Kawahara F."/>
            <person name="Miranda-Saavedra D."/>
            <person name="Mourier T."/>
            <person name="Nagra H."/>
            <person name="Otto T.D."/>
            <person name="Rawlings N."/>
            <person name="Sanchez A."/>
            <person name="Sanders M."/>
            <person name="Subramaniam C."/>
            <person name="Tay Y."/>
            <person name="Dear P."/>
            <person name="Doerig C."/>
            <person name="Gruber A."/>
            <person name="Parkinson J."/>
            <person name="Shirley M."/>
            <person name="Wan K.L."/>
            <person name="Berriman M."/>
            <person name="Tomley F."/>
            <person name="Pain A."/>
        </authorList>
    </citation>
    <scope>NUCLEOTIDE SEQUENCE [LARGE SCALE GENOMIC DNA]</scope>
    <source>
        <strain evidence="4">Houghton</strain>
    </source>
</reference>
<dbReference type="EMBL" id="HG735435">
    <property type="protein sequence ID" value="CDJ35938.1"/>
    <property type="molecule type" value="Genomic_DNA"/>
</dbReference>
<feature type="transmembrane region" description="Helical" evidence="2">
    <location>
        <begin position="478"/>
        <end position="497"/>
    </location>
</feature>
<evidence type="ECO:0000256" key="2">
    <source>
        <dbReference type="SAM" id="Phobius"/>
    </source>
</evidence>
<reference evidence="4" key="2">
    <citation type="submission" date="2013-10" db="EMBL/GenBank/DDBJ databases">
        <authorList>
            <person name="Aslett M."/>
        </authorList>
    </citation>
    <scope>NUCLEOTIDE SEQUENCE [LARGE SCALE GENOMIC DNA]</scope>
    <source>
        <strain evidence="4">Houghton</strain>
    </source>
</reference>
<accession>U6KKH1</accession>
<evidence type="ECO:0000313" key="4">
    <source>
        <dbReference type="EMBL" id="CDJ35938.1"/>
    </source>
</evidence>
<feature type="region of interest" description="Disordered" evidence="1">
    <location>
        <begin position="30"/>
        <end position="55"/>
    </location>
</feature>
<feature type="transmembrane region" description="Helical" evidence="2">
    <location>
        <begin position="608"/>
        <end position="633"/>
    </location>
</feature>
<keyword evidence="3" id="KW-0732">Signal</keyword>
<feature type="signal peptide" evidence="3">
    <location>
        <begin position="1"/>
        <end position="29"/>
    </location>
</feature>
<keyword evidence="2" id="KW-0472">Membrane</keyword>
<feature type="compositionally biased region" description="Polar residues" evidence="1">
    <location>
        <begin position="377"/>
        <end position="393"/>
    </location>
</feature>
<name>U6KKH1_9EIME</name>
<keyword evidence="5" id="KW-1185">Reference proteome</keyword>
<gene>
    <name evidence="4" type="ORF">EMH_0002610</name>
</gene>
<protein>
    <recommendedName>
        <fullName evidence="6">Transmembrane protein</fullName>
    </recommendedName>
</protein>
<dbReference type="RefSeq" id="XP_037878227.1">
    <property type="nucleotide sequence ID" value="XM_038022373.1"/>
</dbReference>
<feature type="transmembrane region" description="Helical" evidence="2">
    <location>
        <begin position="579"/>
        <end position="602"/>
    </location>
</feature>
<dbReference type="OrthoDB" id="346293at2759"/>
<feature type="region of interest" description="Disordered" evidence="1">
    <location>
        <begin position="355"/>
        <end position="427"/>
    </location>
</feature>
<dbReference type="Proteomes" id="UP000030744">
    <property type="component" value="Unassembled WGS sequence"/>
</dbReference>
<evidence type="ECO:0000313" key="5">
    <source>
        <dbReference type="Proteomes" id="UP000030744"/>
    </source>
</evidence>
<evidence type="ECO:0008006" key="6">
    <source>
        <dbReference type="Google" id="ProtNLM"/>
    </source>
</evidence>
<dbReference type="VEuPathDB" id="ToxoDB:EMH_0002610"/>
<proteinExistence type="predicted"/>
<evidence type="ECO:0000256" key="1">
    <source>
        <dbReference type="SAM" id="MobiDB-lite"/>
    </source>
</evidence>
<dbReference type="AlphaFoldDB" id="U6KKH1"/>
<feature type="compositionally biased region" description="Basic and acidic residues" evidence="1">
    <location>
        <begin position="360"/>
        <end position="370"/>
    </location>
</feature>
<feature type="chain" id="PRO_5004673052" description="Transmembrane protein" evidence="3">
    <location>
        <begin position="30"/>
        <end position="657"/>
    </location>
</feature>
<keyword evidence="2" id="KW-0812">Transmembrane</keyword>
<dbReference type="GeneID" id="60403698"/>
<organism evidence="4 5">
    <name type="scientific">Eimeria mitis</name>
    <dbReference type="NCBI Taxonomy" id="44415"/>
    <lineage>
        <taxon>Eukaryota</taxon>
        <taxon>Sar</taxon>
        <taxon>Alveolata</taxon>
        <taxon>Apicomplexa</taxon>
        <taxon>Conoidasida</taxon>
        <taxon>Coccidia</taxon>
        <taxon>Eucoccidiorida</taxon>
        <taxon>Eimeriorina</taxon>
        <taxon>Eimeriidae</taxon>
        <taxon>Eimeria</taxon>
    </lineage>
</organism>